<proteinExistence type="predicted"/>
<gene>
    <name evidence="2" type="ORF">AHMF7616_03508</name>
</gene>
<feature type="region of interest" description="Disordered" evidence="1">
    <location>
        <begin position="640"/>
        <end position="663"/>
    </location>
</feature>
<dbReference type="PANTHER" id="PTHR42754">
    <property type="entry name" value="ENDOGLUCANASE"/>
    <property type="match status" value="1"/>
</dbReference>
<name>A0A369QNP2_9BACT</name>
<keyword evidence="3" id="KW-1185">Reference proteome</keyword>
<evidence type="ECO:0000313" key="3">
    <source>
        <dbReference type="Proteomes" id="UP000253919"/>
    </source>
</evidence>
<feature type="compositionally biased region" description="Polar residues" evidence="1">
    <location>
        <begin position="644"/>
        <end position="657"/>
    </location>
</feature>
<dbReference type="PANTHER" id="PTHR42754:SF1">
    <property type="entry name" value="LIPOPROTEIN"/>
    <property type="match status" value="1"/>
</dbReference>
<dbReference type="Proteomes" id="UP000253919">
    <property type="component" value="Unassembled WGS sequence"/>
</dbReference>
<evidence type="ECO:0000313" key="2">
    <source>
        <dbReference type="EMBL" id="RDC64886.1"/>
    </source>
</evidence>
<dbReference type="EMBL" id="QASA01000001">
    <property type="protein sequence ID" value="RDC64886.1"/>
    <property type="molecule type" value="Genomic_DNA"/>
</dbReference>
<accession>A0A369QNP2</accession>
<sequence>MKTNTTFSLYWLSVFYFFKNWQRFTFFLLVYLCFTPLVQAQIMEWNKTFGGNKPDNLSSLQLTQDGGYILGGTSFSNKSGEKTGGNRGQNDYWVVKLDAAGNKQWDKTLGGSSYDNLTTLQPTQDGGYILGGSSDSKNSGNKSENSRGSEDYWIVKLDVNGNKQWDKTFGGNQRDYLNAVQQTSDGGYILGGYSFSSKSGDKLEDNKGDSDYWIVKIDARGTKQWDKTLGGSKYDYLTALQQTQDNGYLLGGYSDSGKSFDKSQASKGYEDFWIVKLDGSGNKQWDKTIGGDGGEQLQSLRQMRDGGYILGGTSSSGKGRDKSEESKGYNDYWLVKLNITGKRQWDKTFGGSNTDDLVSLEFTSDGGYLLSGYSYSPTSGDKSENSKGSWTIAVDAAGTKVWDKTFDFDFPVRLVPAGGYIAAGSSNVSRVDYQIIKLNLSQQVQTIAFTPIPDQPYNADPFALKAKASSGLPVTFSLVSGPATLKDSILTIAGEGAITVKAIQAGDSTYFAAPDVVQTFKVIDSRKTQTITFQSIPGKTIYDKPFTLLATASSGLPVSFRVISGAATIKGNTVTLTNHRSGTITIEALQPGNENYKPAPAVTQTFGVVAPFTKIWDRTIGGNKSDGLSAMVPTADGGYLLGGTSDSDQSGDKSQANKGEVDINGNPTTDYWIVKVDAAGNKEWDQTYGGNSYDGLTSLVQTSDGGYLLGGISSSNKSDDKSEDNKSTGSYDGDYWIVKLDATGKKMWDKTIGGNSYDELKTVRQTSDGGYILGGTSTSDISGDKTKANKGWKDYWIVKLDAAGNKQWDQTYGEFYVYDGQVYGGTSELTTVQQTPDGGYILGGSSTPEDEEYTKFWLIKVDASGNTQWAKRIGGGSEGDYLTTLQQTQDGGYILGVVHLLTEIVPVETNRKMAREATITG</sequence>
<dbReference type="AlphaFoldDB" id="A0A369QNP2"/>
<dbReference type="OrthoDB" id="610424at2"/>
<evidence type="ECO:0000256" key="1">
    <source>
        <dbReference type="SAM" id="MobiDB-lite"/>
    </source>
</evidence>
<comment type="caution">
    <text evidence="2">The sequence shown here is derived from an EMBL/GenBank/DDBJ whole genome shotgun (WGS) entry which is preliminary data.</text>
</comment>
<reference evidence="2 3" key="1">
    <citation type="submission" date="2018-04" db="EMBL/GenBank/DDBJ databases">
        <title>Adhaeribacter sp. HMF7616 genome sequencing and assembly.</title>
        <authorList>
            <person name="Kang H."/>
            <person name="Kang J."/>
            <person name="Cha I."/>
            <person name="Kim H."/>
            <person name="Joh K."/>
        </authorList>
    </citation>
    <scope>NUCLEOTIDE SEQUENCE [LARGE SCALE GENOMIC DNA]</scope>
    <source>
        <strain evidence="2 3">HMF7616</strain>
    </source>
</reference>
<dbReference type="RefSeq" id="WP_115373977.1">
    <property type="nucleotide sequence ID" value="NZ_QASA01000001.1"/>
</dbReference>
<feature type="compositionally biased region" description="Low complexity" evidence="1">
    <location>
        <begin position="131"/>
        <end position="143"/>
    </location>
</feature>
<protein>
    <submittedName>
        <fullName evidence="2">Uncharacterized protein</fullName>
    </submittedName>
</protein>
<organism evidence="2 3">
    <name type="scientific">Adhaeribacter pallidiroseus</name>
    <dbReference type="NCBI Taxonomy" id="2072847"/>
    <lineage>
        <taxon>Bacteria</taxon>
        <taxon>Pseudomonadati</taxon>
        <taxon>Bacteroidota</taxon>
        <taxon>Cytophagia</taxon>
        <taxon>Cytophagales</taxon>
        <taxon>Hymenobacteraceae</taxon>
        <taxon>Adhaeribacter</taxon>
    </lineage>
</organism>
<feature type="region of interest" description="Disordered" evidence="1">
    <location>
        <begin position="128"/>
        <end position="147"/>
    </location>
</feature>